<dbReference type="PANTHER" id="PTHR46481">
    <property type="entry name" value="ZINC FINGER BED DOMAIN-CONTAINING PROTEIN 4"/>
    <property type="match status" value="1"/>
</dbReference>
<evidence type="ECO:0000256" key="4">
    <source>
        <dbReference type="ARBA" id="ARBA00022833"/>
    </source>
</evidence>
<reference evidence="12" key="1">
    <citation type="journal article" date="2011" name="PLoS Biol.">
        <title>Gene gain and loss during evolution of obligate parasitism in the white rust pathogen of Arabidopsis thaliana.</title>
        <authorList>
            <person name="Kemen E."/>
            <person name="Gardiner A."/>
            <person name="Schultz-Larsen T."/>
            <person name="Kemen A.C."/>
            <person name="Balmuth A.L."/>
            <person name="Robert-Seilaniantz A."/>
            <person name="Bailey K."/>
            <person name="Holub E."/>
            <person name="Studholme D.J."/>
            <person name="Maclean D."/>
            <person name="Jones J.D."/>
        </authorList>
    </citation>
    <scope>NUCLEOTIDE SEQUENCE</scope>
</reference>
<reference evidence="12" key="2">
    <citation type="submission" date="2011-02" db="EMBL/GenBank/DDBJ databases">
        <authorList>
            <person name="MacLean D."/>
        </authorList>
    </citation>
    <scope>NUCLEOTIDE SEQUENCE</scope>
</reference>
<evidence type="ECO:0000256" key="6">
    <source>
        <dbReference type="ARBA" id="ARBA00023125"/>
    </source>
</evidence>
<dbReference type="SUPFAM" id="SSF57667">
    <property type="entry name" value="beta-beta-alpha zinc fingers"/>
    <property type="match status" value="1"/>
</dbReference>
<dbReference type="GO" id="GO:0008270">
    <property type="term" value="F:zinc ion binding"/>
    <property type="evidence" value="ECO:0007669"/>
    <property type="project" value="UniProtKB-KW"/>
</dbReference>
<name>F0WPA0_9STRA</name>
<dbReference type="Pfam" id="PF02892">
    <property type="entry name" value="zf-BED"/>
    <property type="match status" value="1"/>
</dbReference>
<dbReference type="GO" id="GO:0005634">
    <property type="term" value="C:nucleus"/>
    <property type="evidence" value="ECO:0007669"/>
    <property type="project" value="UniProtKB-SubCell"/>
</dbReference>
<dbReference type="AlphaFoldDB" id="F0WPA0"/>
<keyword evidence="4" id="KW-0862">Zinc</keyword>
<dbReference type="InterPro" id="IPR012337">
    <property type="entry name" value="RNaseH-like_sf"/>
</dbReference>
<evidence type="ECO:0000256" key="5">
    <source>
        <dbReference type="ARBA" id="ARBA00023015"/>
    </source>
</evidence>
<feature type="region of interest" description="Disordered" evidence="10">
    <location>
        <begin position="28"/>
        <end position="111"/>
    </location>
</feature>
<dbReference type="GO" id="GO:0003677">
    <property type="term" value="F:DNA binding"/>
    <property type="evidence" value="ECO:0007669"/>
    <property type="project" value="UniProtKB-KW"/>
</dbReference>
<proteinExistence type="predicted"/>
<dbReference type="PANTHER" id="PTHR46481:SF10">
    <property type="entry name" value="ZINC FINGER BED DOMAIN-CONTAINING PROTEIN 39"/>
    <property type="match status" value="1"/>
</dbReference>
<feature type="compositionally biased region" description="Polar residues" evidence="10">
    <location>
        <begin position="65"/>
        <end position="111"/>
    </location>
</feature>
<dbReference type="GO" id="GO:0009791">
    <property type="term" value="P:post-embryonic development"/>
    <property type="evidence" value="ECO:0007669"/>
    <property type="project" value="UniProtKB-ARBA"/>
</dbReference>
<accession>F0WPA0</accession>
<keyword evidence="6" id="KW-0238">DNA-binding</keyword>
<protein>
    <submittedName>
        <fullName evidence="12">AlNc14C182G8248 protein</fullName>
    </submittedName>
</protein>
<keyword evidence="7" id="KW-0804">Transcription</keyword>
<evidence type="ECO:0000256" key="8">
    <source>
        <dbReference type="ARBA" id="ARBA00023242"/>
    </source>
</evidence>
<evidence type="ECO:0000256" key="10">
    <source>
        <dbReference type="SAM" id="MobiDB-lite"/>
    </source>
</evidence>
<evidence type="ECO:0000256" key="1">
    <source>
        <dbReference type="ARBA" id="ARBA00004123"/>
    </source>
</evidence>
<feature type="compositionally biased region" description="Polar residues" evidence="10">
    <location>
        <begin position="919"/>
        <end position="929"/>
    </location>
</feature>
<feature type="domain" description="BED-type" evidence="11">
    <location>
        <begin position="113"/>
        <end position="178"/>
    </location>
</feature>
<dbReference type="Pfam" id="PF05699">
    <property type="entry name" value="Dimer_Tnp_hAT"/>
    <property type="match status" value="1"/>
</dbReference>
<dbReference type="InterPro" id="IPR036236">
    <property type="entry name" value="Znf_C2H2_sf"/>
</dbReference>
<sequence length="950" mass="104572">MTRRTTNYGTRSGVETCASDCTKINGNDMKHDSITGNTSSVSPRLGYAPMNGTSNSNDTCEDITNPASSKASQSFTSTISGLNNETNASPGTVSTSQPPSKPASSCSSLNAPPSVSAVWAYFEKDTMGNSICKFCNRVVKGHHSSNLLSHLRTAGRTDPSHQQANLICEEHRESKRHIKRQKLTVAMGHGLGNVNDAAALAGLSSNAAANSGAGLANSLGAGHSPYAYRHTPNAMATAAFYQQATVAAAAATLTREQREALAAATQSSGAFALLPGTVNQSFPFNPDQLSQEIALFLLLENFPLEFANRTGFHHFIQQLVGDKSIPIPSEDALKKSITILQESLILTTKMLIARTRAVGISVDLWQLTDVLLDSESFLAVSVHFSVNFREFHVVLHCAPTKWLDTQRKVDSAFVDEVIGTVVDRIGLRDKVVVYIESGHLQRGNISLSQHFEPLESELSLTDSQHLSVALSQIDDQGGNESLKASMFISSSKSIEPCLSKSILSESFSTELLAIESFVHALSDNHAVDAQIRQHSPKGFDYKSILQSSKSEVWSEDPWFYDYLCIFQAQARRMEQITDTFALKHLPKYPSEWVTMYLKKMRPFQRYWEALHGDKSSFTGSDKEFFKHGISSISTIGAALVTYAEKQAIEEGKGRSSDDVHWAIFFRKLEGRLRSSFCRLPRIYYAATILDPRYKDREYCYVTVKPDVENGLKYLRSLRGWSKATQTSFHSAKSDHDPTSELKTGHFVAMSDALGKSTFDLAAHGVHHDDDDDLLSHLPSASSARDTLSDEKDLFVTWEKELTTYMNLPVAERNVDPLYWWRQNQLRFPMLAPYAEVLLSLPATATLSSCERAEIENILLRSQSRNYDATSELVEAYLSFQKNKMYALEWFGAANNLSFGTQHSNSNSGPNALAHRHDSVGSNGISSTSGNAGGMLDLDGSSGSYKDIENV</sequence>
<comment type="subcellular location">
    <subcellularLocation>
        <location evidence="1">Nucleus</location>
    </subcellularLocation>
</comment>
<gene>
    <name evidence="12" type="primary">AlNc14C182G8248</name>
    <name evidence="12" type="ORF">ALNC14_092890</name>
</gene>
<dbReference type="InterPro" id="IPR008906">
    <property type="entry name" value="HATC_C_dom"/>
</dbReference>
<dbReference type="EMBL" id="FR824227">
    <property type="protein sequence ID" value="CCA23146.1"/>
    <property type="molecule type" value="Genomic_DNA"/>
</dbReference>
<dbReference type="InterPro" id="IPR003656">
    <property type="entry name" value="Znf_BED"/>
</dbReference>
<keyword evidence="2" id="KW-0479">Metal-binding</keyword>
<keyword evidence="3 9" id="KW-0863">Zinc-finger</keyword>
<dbReference type="HOGENOM" id="CLU_347651_0_0_1"/>
<evidence type="ECO:0000259" key="11">
    <source>
        <dbReference type="PROSITE" id="PS50808"/>
    </source>
</evidence>
<evidence type="ECO:0000256" key="7">
    <source>
        <dbReference type="ARBA" id="ARBA00023163"/>
    </source>
</evidence>
<dbReference type="GO" id="GO:0046983">
    <property type="term" value="F:protein dimerization activity"/>
    <property type="evidence" value="ECO:0007669"/>
    <property type="project" value="InterPro"/>
</dbReference>
<keyword evidence="5" id="KW-0805">Transcription regulation</keyword>
<evidence type="ECO:0000256" key="3">
    <source>
        <dbReference type="ARBA" id="ARBA00022771"/>
    </source>
</evidence>
<evidence type="ECO:0000313" key="12">
    <source>
        <dbReference type="EMBL" id="CCA23146.1"/>
    </source>
</evidence>
<evidence type="ECO:0000256" key="9">
    <source>
        <dbReference type="PROSITE-ProRule" id="PRU00027"/>
    </source>
</evidence>
<dbReference type="PROSITE" id="PS50808">
    <property type="entry name" value="ZF_BED"/>
    <property type="match status" value="1"/>
</dbReference>
<keyword evidence="8" id="KW-0539">Nucleus</keyword>
<evidence type="ECO:0000256" key="2">
    <source>
        <dbReference type="ARBA" id="ARBA00022723"/>
    </source>
</evidence>
<organism evidence="12">
    <name type="scientific">Albugo laibachii Nc14</name>
    <dbReference type="NCBI Taxonomy" id="890382"/>
    <lineage>
        <taxon>Eukaryota</taxon>
        <taxon>Sar</taxon>
        <taxon>Stramenopiles</taxon>
        <taxon>Oomycota</taxon>
        <taxon>Peronosporomycetes</taxon>
        <taxon>Albuginales</taxon>
        <taxon>Albuginaceae</taxon>
        <taxon>Albugo</taxon>
    </lineage>
</organism>
<dbReference type="SUPFAM" id="SSF53098">
    <property type="entry name" value="Ribonuclease H-like"/>
    <property type="match status" value="1"/>
</dbReference>
<dbReference type="InterPro" id="IPR052035">
    <property type="entry name" value="ZnF_BED_domain_contain"/>
</dbReference>
<feature type="region of interest" description="Disordered" evidence="10">
    <location>
        <begin position="901"/>
        <end position="935"/>
    </location>
</feature>